<dbReference type="InterPro" id="IPR027417">
    <property type="entry name" value="P-loop_NTPase"/>
</dbReference>
<keyword evidence="2" id="KW-1185">Reference proteome</keyword>
<dbReference type="PANTHER" id="PTHR37816">
    <property type="entry name" value="YALI0E33011P"/>
    <property type="match status" value="1"/>
</dbReference>
<organism evidence="1 2">
    <name type="scientific">Cuneatibacter caecimuris</name>
    <dbReference type="NCBI Taxonomy" id="1796618"/>
    <lineage>
        <taxon>Bacteria</taxon>
        <taxon>Bacillati</taxon>
        <taxon>Bacillota</taxon>
        <taxon>Clostridia</taxon>
        <taxon>Lachnospirales</taxon>
        <taxon>Lachnospiraceae</taxon>
        <taxon>Cuneatibacter</taxon>
    </lineage>
</organism>
<dbReference type="InterPro" id="IPR052922">
    <property type="entry name" value="Cytidylate_Kinase-2"/>
</dbReference>
<name>A0A4Q7PIX6_9FIRM</name>
<dbReference type="NCBIfam" id="NF004861">
    <property type="entry name" value="PRK06217.1"/>
    <property type="match status" value="1"/>
</dbReference>
<protein>
    <submittedName>
        <fullName evidence="1">Adenylate kinase family enzyme</fullName>
    </submittedName>
</protein>
<evidence type="ECO:0000313" key="1">
    <source>
        <dbReference type="EMBL" id="RZT00594.1"/>
    </source>
</evidence>
<evidence type="ECO:0000313" key="2">
    <source>
        <dbReference type="Proteomes" id="UP000292927"/>
    </source>
</evidence>
<keyword evidence="1" id="KW-0808">Transferase</keyword>
<dbReference type="EMBL" id="SGXF01000003">
    <property type="protein sequence ID" value="RZT00594.1"/>
    <property type="molecule type" value="Genomic_DNA"/>
</dbReference>
<dbReference type="Pfam" id="PF13238">
    <property type="entry name" value="AAA_18"/>
    <property type="match status" value="1"/>
</dbReference>
<dbReference type="Proteomes" id="UP000292927">
    <property type="component" value="Unassembled WGS sequence"/>
</dbReference>
<dbReference type="PANTHER" id="PTHR37816:SF2">
    <property type="entry name" value="DNA TOPOLOGY MODULATION PROTEIN FLAR-RELATED PROTEIN"/>
    <property type="match status" value="1"/>
</dbReference>
<sequence>MPGMGKSVIHIFGASGSGTTTLGKYISEKLGYFFMDSDDYFWLPTDPKYTAKRDREQRIQLMKKDMETWDKVVVSGSLTDWGDSLIPCFTLCLRLVIEPEARLARLKEREKRHFGPRIAPGGDMYENHLKFMEWAAQYDEGGVEVRSKAKHDEWQKLLTCRVLVLNGADTLEQNLSAVRMALAIPSMHE</sequence>
<gene>
    <name evidence="1" type="ORF">EV209_1918</name>
</gene>
<reference evidence="1 2" key="1">
    <citation type="submission" date="2019-02" db="EMBL/GenBank/DDBJ databases">
        <title>Genomic Encyclopedia of Type Strains, Phase IV (KMG-IV): sequencing the most valuable type-strain genomes for metagenomic binning, comparative biology and taxonomic classification.</title>
        <authorList>
            <person name="Goeker M."/>
        </authorList>
    </citation>
    <scope>NUCLEOTIDE SEQUENCE [LARGE SCALE GENOMIC DNA]</scope>
    <source>
        <strain evidence="1 2">DSM 29486</strain>
    </source>
</reference>
<dbReference type="GO" id="GO:0016301">
    <property type="term" value="F:kinase activity"/>
    <property type="evidence" value="ECO:0007669"/>
    <property type="project" value="UniProtKB-KW"/>
</dbReference>
<dbReference type="SUPFAM" id="SSF52540">
    <property type="entry name" value="P-loop containing nucleoside triphosphate hydrolases"/>
    <property type="match status" value="1"/>
</dbReference>
<accession>A0A4Q7PIX6</accession>
<dbReference type="Gene3D" id="3.40.50.300">
    <property type="entry name" value="P-loop containing nucleotide triphosphate hydrolases"/>
    <property type="match status" value="1"/>
</dbReference>
<dbReference type="RefSeq" id="WP_243647562.1">
    <property type="nucleotide sequence ID" value="NZ_SGXF01000003.1"/>
</dbReference>
<keyword evidence="1" id="KW-0418">Kinase</keyword>
<dbReference type="AlphaFoldDB" id="A0A4Q7PIX6"/>
<comment type="caution">
    <text evidence="1">The sequence shown here is derived from an EMBL/GenBank/DDBJ whole genome shotgun (WGS) entry which is preliminary data.</text>
</comment>
<proteinExistence type="predicted"/>